<feature type="transmembrane region" description="Helical" evidence="5">
    <location>
        <begin position="110"/>
        <end position="129"/>
    </location>
</feature>
<gene>
    <name evidence="6" type="ORF">H4Q31_18010</name>
</gene>
<keyword evidence="2 5" id="KW-0812">Transmembrane</keyword>
<evidence type="ECO:0000313" key="7">
    <source>
        <dbReference type="Proteomes" id="UP000574133"/>
    </source>
</evidence>
<dbReference type="Proteomes" id="UP000574133">
    <property type="component" value="Unassembled WGS sequence"/>
</dbReference>
<sequence length="263" mass="29376">MRARIVVGRYIETGSWVHSLDPRAKTTAVLLFMAAVFMTDSYAGIAVLLLFSLIYMKAAAIPLSMFARAIKPLLLIILFIFVFHLLFTAGGSPIVDLGLFKLYAGGLQRGLVAASRMVLFVAFAALASFTTRPERLTQALGLLLKPLRYVGGSPDRMALMVSVSMRFIPTIFEEAERIWNAQVSRGLELRGRPMRQQARLILSLLVPVTAGAFRRALDLSESMEARGYRLGAPRSAYRRLTWQGKDTWFIVSFFPLLAAVWWL</sequence>
<proteinExistence type="predicted"/>
<feature type="transmembrane region" description="Helical" evidence="5">
    <location>
        <begin position="72"/>
        <end position="90"/>
    </location>
</feature>
<comment type="subcellular location">
    <subcellularLocation>
        <location evidence="1">Membrane</location>
        <topology evidence="1">Multi-pass membrane protein</topology>
    </subcellularLocation>
</comment>
<dbReference type="EMBL" id="JACJVN010000075">
    <property type="protein sequence ID" value="MBB6679189.1"/>
    <property type="molecule type" value="Genomic_DNA"/>
</dbReference>
<evidence type="ECO:0000256" key="3">
    <source>
        <dbReference type="ARBA" id="ARBA00022989"/>
    </source>
</evidence>
<protein>
    <submittedName>
        <fullName evidence="6">Energy-coupling factor transporter transmembrane protein EcfT</fullName>
    </submittedName>
</protein>
<evidence type="ECO:0000256" key="4">
    <source>
        <dbReference type="ARBA" id="ARBA00023136"/>
    </source>
</evidence>
<keyword evidence="7" id="KW-1185">Reference proteome</keyword>
<dbReference type="CDD" id="cd16914">
    <property type="entry name" value="EcfT"/>
    <property type="match status" value="1"/>
</dbReference>
<dbReference type="PANTHER" id="PTHR33514:SF13">
    <property type="entry name" value="PROTEIN ABCI12, CHLOROPLASTIC"/>
    <property type="match status" value="1"/>
</dbReference>
<evidence type="ECO:0000256" key="5">
    <source>
        <dbReference type="SAM" id="Phobius"/>
    </source>
</evidence>
<accession>A0A841TGY5</accession>
<reference evidence="6 7" key="1">
    <citation type="submission" date="2020-08" db="EMBL/GenBank/DDBJ databases">
        <title>Cohnella phylogeny.</title>
        <authorList>
            <person name="Dunlap C."/>
        </authorList>
    </citation>
    <scope>NUCLEOTIDE SEQUENCE [LARGE SCALE GENOMIC DNA]</scope>
    <source>
        <strain evidence="6 7">DSM 103658</strain>
    </source>
</reference>
<evidence type="ECO:0000313" key="6">
    <source>
        <dbReference type="EMBL" id="MBB6679189.1"/>
    </source>
</evidence>
<keyword evidence="4 5" id="KW-0472">Membrane</keyword>
<feature type="transmembrane region" description="Helical" evidence="5">
    <location>
        <begin position="28"/>
        <end position="51"/>
    </location>
</feature>
<dbReference type="PANTHER" id="PTHR33514">
    <property type="entry name" value="PROTEIN ABCI12, CHLOROPLASTIC"/>
    <property type="match status" value="1"/>
</dbReference>
<feature type="transmembrane region" description="Helical" evidence="5">
    <location>
        <begin position="247"/>
        <end position="262"/>
    </location>
</feature>
<comment type="caution">
    <text evidence="6">The sequence shown here is derived from an EMBL/GenBank/DDBJ whole genome shotgun (WGS) entry which is preliminary data.</text>
</comment>
<dbReference type="InterPro" id="IPR003339">
    <property type="entry name" value="ABC/ECF_trnsptr_transmembrane"/>
</dbReference>
<dbReference type="GO" id="GO:0005886">
    <property type="term" value="C:plasma membrane"/>
    <property type="evidence" value="ECO:0007669"/>
    <property type="project" value="UniProtKB-ARBA"/>
</dbReference>
<keyword evidence="3 5" id="KW-1133">Transmembrane helix</keyword>
<name>A0A841TGY5_9BACL</name>
<evidence type="ECO:0000256" key="1">
    <source>
        <dbReference type="ARBA" id="ARBA00004141"/>
    </source>
</evidence>
<dbReference type="AlphaFoldDB" id="A0A841TGY5"/>
<organism evidence="6 7">
    <name type="scientific">Cohnella lubricantis</name>
    <dbReference type="NCBI Taxonomy" id="2163172"/>
    <lineage>
        <taxon>Bacteria</taxon>
        <taxon>Bacillati</taxon>
        <taxon>Bacillota</taxon>
        <taxon>Bacilli</taxon>
        <taxon>Bacillales</taxon>
        <taxon>Paenibacillaceae</taxon>
        <taxon>Cohnella</taxon>
    </lineage>
</organism>
<dbReference type="Pfam" id="PF02361">
    <property type="entry name" value="CbiQ"/>
    <property type="match status" value="1"/>
</dbReference>
<dbReference type="RefSeq" id="WP_185180456.1">
    <property type="nucleotide sequence ID" value="NZ_CBCSEP010000046.1"/>
</dbReference>
<evidence type="ECO:0000256" key="2">
    <source>
        <dbReference type="ARBA" id="ARBA00022692"/>
    </source>
</evidence>